<evidence type="ECO:0000256" key="1">
    <source>
        <dbReference type="SAM" id="MobiDB-lite"/>
    </source>
</evidence>
<feature type="region of interest" description="Disordered" evidence="1">
    <location>
        <begin position="44"/>
        <end position="64"/>
    </location>
</feature>
<evidence type="ECO:0000313" key="2">
    <source>
        <dbReference type="EMBL" id="MDT0636030.1"/>
    </source>
</evidence>
<proteinExistence type="predicted"/>
<dbReference type="Proteomes" id="UP001251857">
    <property type="component" value="Unassembled WGS sequence"/>
</dbReference>
<comment type="caution">
    <text evidence="2">The sequence shown here is derived from an EMBL/GenBank/DDBJ whole genome shotgun (WGS) entry which is preliminary data.</text>
</comment>
<keyword evidence="3" id="KW-1185">Reference proteome</keyword>
<sequence>IFKHHRQKNVQTQPTPRQRLARTRGLWTQIDGLAWQVQLREEWAERGGKPEMPASRPSGGGVSG</sequence>
<feature type="region of interest" description="Disordered" evidence="1">
    <location>
        <begin position="1"/>
        <end position="23"/>
    </location>
</feature>
<evidence type="ECO:0000313" key="3">
    <source>
        <dbReference type="Proteomes" id="UP001251857"/>
    </source>
</evidence>
<dbReference type="EMBL" id="JAVRIB010000016">
    <property type="protein sequence ID" value="MDT0636030.1"/>
    <property type="molecule type" value="Genomic_DNA"/>
</dbReference>
<name>A0ABU3C399_9GAMM</name>
<reference evidence="2 3" key="1">
    <citation type="submission" date="2023-09" db="EMBL/GenBank/DDBJ databases">
        <authorList>
            <person name="Rey-Velasco X."/>
        </authorList>
    </citation>
    <scope>NUCLEOTIDE SEQUENCE [LARGE SCALE GENOMIC DNA]</scope>
    <source>
        <strain evidence="2 3">W335</strain>
    </source>
</reference>
<organism evidence="2 3">
    <name type="scientific">Spectribacter hydrogenoxidans</name>
    <dbReference type="NCBI Taxonomy" id="3075608"/>
    <lineage>
        <taxon>Bacteria</taxon>
        <taxon>Pseudomonadati</taxon>
        <taxon>Pseudomonadota</taxon>
        <taxon>Gammaproteobacteria</taxon>
        <taxon>Salinisphaerales</taxon>
        <taxon>Salinisphaeraceae</taxon>
        <taxon>Spectribacter</taxon>
    </lineage>
</organism>
<accession>A0ABU3C399</accession>
<feature type="non-terminal residue" evidence="2">
    <location>
        <position position="1"/>
    </location>
</feature>
<gene>
    <name evidence="2" type="ORF">RM532_13830</name>
</gene>
<protein>
    <submittedName>
        <fullName evidence="2">Uncharacterized protein</fullName>
    </submittedName>
</protein>